<reference evidence="5 6" key="1">
    <citation type="submission" date="2014-10" db="EMBL/GenBank/DDBJ databases">
        <title>Genome sequence of Novosphingobium malaysiense MUSC 273(T).</title>
        <authorList>
            <person name="Lee L.-H."/>
        </authorList>
    </citation>
    <scope>NUCLEOTIDE SEQUENCE [LARGE SCALE GENOMIC DNA]</scope>
    <source>
        <strain evidence="5 6">MUSC 273</strain>
    </source>
</reference>
<evidence type="ECO:0000256" key="2">
    <source>
        <dbReference type="ARBA" id="ARBA00023172"/>
    </source>
</evidence>
<proteinExistence type="predicted"/>
<dbReference type="Proteomes" id="UP000031057">
    <property type="component" value="Unassembled WGS sequence"/>
</dbReference>
<dbReference type="OrthoDB" id="9804792at2"/>
<name>A0A0B1ZRF2_9SPHN</name>
<feature type="domain" description="DNA replication/recombination mediator RecO N-terminal" evidence="4">
    <location>
        <begin position="1"/>
        <end position="76"/>
    </location>
</feature>
<dbReference type="Pfam" id="PF11967">
    <property type="entry name" value="RecO_N"/>
    <property type="match status" value="1"/>
</dbReference>
<comment type="caution">
    <text evidence="5">The sequence shown here is derived from an EMBL/GenBank/DDBJ whole genome shotgun (WGS) entry which is preliminary data.</text>
</comment>
<evidence type="ECO:0000259" key="4">
    <source>
        <dbReference type="Pfam" id="PF11967"/>
    </source>
</evidence>
<evidence type="ECO:0000313" key="6">
    <source>
        <dbReference type="Proteomes" id="UP000031057"/>
    </source>
</evidence>
<organism evidence="5 6">
    <name type="scientific">Novosphingobium malaysiense</name>
    <dbReference type="NCBI Taxonomy" id="1348853"/>
    <lineage>
        <taxon>Bacteria</taxon>
        <taxon>Pseudomonadati</taxon>
        <taxon>Pseudomonadota</taxon>
        <taxon>Alphaproteobacteria</taxon>
        <taxon>Sphingomonadales</taxon>
        <taxon>Sphingomonadaceae</taxon>
        <taxon>Novosphingobium</taxon>
    </lineage>
</organism>
<dbReference type="InterPro" id="IPR022572">
    <property type="entry name" value="DNA_rep/recomb_RecO_N"/>
</dbReference>
<keyword evidence="6" id="KW-1185">Reference proteome</keyword>
<dbReference type="AlphaFoldDB" id="A0A0B1ZRF2"/>
<gene>
    <name evidence="5" type="ORF">LK12_14105</name>
</gene>
<dbReference type="PANTHER" id="PTHR33991">
    <property type="entry name" value="DNA REPAIR PROTEIN RECO"/>
    <property type="match status" value="1"/>
</dbReference>
<accession>A0A0B1ZRF2</accession>
<dbReference type="GO" id="GO:0006302">
    <property type="term" value="P:double-strand break repair"/>
    <property type="evidence" value="ECO:0007669"/>
    <property type="project" value="TreeGrafter"/>
</dbReference>
<protein>
    <submittedName>
        <fullName evidence="5">DNA recombination protein RecO</fullName>
    </submittedName>
</protein>
<sequence length="201" mass="22012">MHFRAPALVCATHAHGETAVIARLLTAEHGLVAAYVAGGRGRQLRPVLIPGNAVDAEVRSKTESHLPFARVELVQSRGPWLTEPLPAAAIAWVTALTATALPERHPYPALHEALSGLIEAVCVAPSARGWALPLLSYEVLLLRELGYGVPVDRPQQADWSAILHAFDRIGRELARYPLADRRRDVMAARVLLRERLKRIEG</sequence>
<keyword evidence="2" id="KW-0233">DNA recombination</keyword>
<evidence type="ECO:0000313" key="5">
    <source>
        <dbReference type="EMBL" id="KHK91864.1"/>
    </source>
</evidence>
<dbReference type="SUPFAM" id="SSF50249">
    <property type="entry name" value="Nucleic acid-binding proteins"/>
    <property type="match status" value="1"/>
</dbReference>
<dbReference type="Pfam" id="PF02565">
    <property type="entry name" value="RecO_C"/>
    <property type="match status" value="1"/>
</dbReference>
<dbReference type="RefSeq" id="WP_039284860.1">
    <property type="nucleotide sequence ID" value="NZ_JTDI01000003.1"/>
</dbReference>
<dbReference type="InterPro" id="IPR003717">
    <property type="entry name" value="RecO"/>
</dbReference>
<dbReference type="GO" id="GO:0006310">
    <property type="term" value="P:DNA recombination"/>
    <property type="evidence" value="ECO:0007669"/>
    <property type="project" value="UniProtKB-KW"/>
</dbReference>
<dbReference type="GO" id="GO:0043590">
    <property type="term" value="C:bacterial nucleoid"/>
    <property type="evidence" value="ECO:0007669"/>
    <property type="project" value="TreeGrafter"/>
</dbReference>
<keyword evidence="1" id="KW-0227">DNA damage</keyword>
<dbReference type="Gene3D" id="2.40.50.140">
    <property type="entry name" value="Nucleic acid-binding proteins"/>
    <property type="match status" value="1"/>
</dbReference>
<dbReference type="PANTHER" id="PTHR33991:SF1">
    <property type="entry name" value="DNA REPAIR PROTEIN RECO"/>
    <property type="match status" value="1"/>
</dbReference>
<evidence type="ECO:0000256" key="3">
    <source>
        <dbReference type="ARBA" id="ARBA00023204"/>
    </source>
</evidence>
<dbReference type="InterPro" id="IPR012340">
    <property type="entry name" value="NA-bd_OB-fold"/>
</dbReference>
<keyword evidence="3" id="KW-0234">DNA repair</keyword>
<dbReference type="STRING" id="1348853.LK12_14105"/>
<evidence type="ECO:0000256" key="1">
    <source>
        <dbReference type="ARBA" id="ARBA00022763"/>
    </source>
</evidence>
<dbReference type="EMBL" id="JTDI01000003">
    <property type="protein sequence ID" value="KHK91864.1"/>
    <property type="molecule type" value="Genomic_DNA"/>
</dbReference>